<dbReference type="EC" id="7.4.2.9" evidence="8"/>
<dbReference type="Proteomes" id="UP000345637">
    <property type="component" value="Unassembled WGS sequence"/>
</dbReference>
<evidence type="ECO:0000256" key="7">
    <source>
        <dbReference type="ARBA" id="ARBA00023136"/>
    </source>
</evidence>
<keyword evidence="4" id="KW-1003">Cell membrane</keyword>
<evidence type="ECO:0000256" key="3">
    <source>
        <dbReference type="ARBA" id="ARBA00022448"/>
    </source>
</evidence>
<dbReference type="NCBIfam" id="NF008453">
    <property type="entry name" value="PRK11308.1"/>
    <property type="match status" value="2"/>
</dbReference>
<dbReference type="PANTHER" id="PTHR43297:SF2">
    <property type="entry name" value="DIPEPTIDE TRANSPORT ATP-BINDING PROTEIN DPPD"/>
    <property type="match status" value="1"/>
</dbReference>
<dbReference type="InterPro" id="IPR003439">
    <property type="entry name" value="ABC_transporter-like_ATP-bd"/>
</dbReference>
<dbReference type="GO" id="GO:0005524">
    <property type="term" value="F:ATP binding"/>
    <property type="evidence" value="ECO:0007669"/>
    <property type="project" value="UniProtKB-KW"/>
</dbReference>
<reference evidence="11 12" key="1">
    <citation type="submission" date="2019-03" db="EMBL/GenBank/DDBJ databases">
        <authorList>
            <consortium name="Pathogen Informatics"/>
        </authorList>
    </citation>
    <scope>NUCLEOTIDE SEQUENCE [LARGE SCALE GENOMIC DNA]</scope>
    <source>
        <strain evidence="11 12">NCTC12998</strain>
    </source>
</reference>
<feature type="domain" description="ABC transporter" evidence="10">
    <location>
        <begin position="340"/>
        <end position="589"/>
    </location>
</feature>
<dbReference type="InterPro" id="IPR003593">
    <property type="entry name" value="AAA+_ATPase"/>
</dbReference>
<dbReference type="Gene3D" id="3.40.50.300">
    <property type="entry name" value="P-loop containing nucleotide triphosphate hydrolases"/>
    <property type="match status" value="2"/>
</dbReference>
<dbReference type="NCBIfam" id="NF008246">
    <property type="entry name" value="PRK11022.1"/>
    <property type="match status" value="1"/>
</dbReference>
<evidence type="ECO:0000256" key="1">
    <source>
        <dbReference type="ARBA" id="ARBA00004417"/>
    </source>
</evidence>
<dbReference type="NCBIfam" id="TIGR01727">
    <property type="entry name" value="oligo_HPY"/>
    <property type="match status" value="2"/>
</dbReference>
<dbReference type="AlphaFoldDB" id="A0A485B7T1"/>
<keyword evidence="7" id="KW-0472">Membrane</keyword>
<dbReference type="GO" id="GO:0055085">
    <property type="term" value="P:transmembrane transport"/>
    <property type="evidence" value="ECO:0007669"/>
    <property type="project" value="UniProtKB-ARBA"/>
</dbReference>
<keyword evidence="11" id="KW-0378">Hydrolase</keyword>
<dbReference type="InterPro" id="IPR050388">
    <property type="entry name" value="ABC_Ni/Peptide_Import"/>
</dbReference>
<dbReference type="InterPro" id="IPR017871">
    <property type="entry name" value="ABC_transporter-like_CS"/>
</dbReference>
<dbReference type="GO" id="GO:0005886">
    <property type="term" value="C:plasma membrane"/>
    <property type="evidence" value="ECO:0007669"/>
    <property type="project" value="UniProtKB-SubCell"/>
</dbReference>
<evidence type="ECO:0000259" key="10">
    <source>
        <dbReference type="PROSITE" id="PS50893"/>
    </source>
</evidence>
<comment type="catalytic activity">
    <reaction evidence="9">
        <text>a dipeptide(out) + ATP + H2O = a dipeptide(in) + ADP + phosphate + H(+)</text>
        <dbReference type="Rhea" id="RHEA:23120"/>
        <dbReference type="ChEBI" id="CHEBI:15377"/>
        <dbReference type="ChEBI" id="CHEBI:15378"/>
        <dbReference type="ChEBI" id="CHEBI:30616"/>
        <dbReference type="ChEBI" id="CHEBI:43474"/>
        <dbReference type="ChEBI" id="CHEBI:90799"/>
        <dbReference type="ChEBI" id="CHEBI:456216"/>
        <dbReference type="EC" id="7.4.2.9"/>
    </reaction>
</comment>
<keyword evidence="3" id="KW-0813">Transport</keyword>
<evidence type="ECO:0000313" key="11">
    <source>
        <dbReference type="EMBL" id="VFS69807.1"/>
    </source>
</evidence>
<feature type="domain" description="ABC transporter" evidence="10">
    <location>
        <begin position="4"/>
        <end position="254"/>
    </location>
</feature>
<sequence length="622" mass="68932">MALLNVDKLSVHFGDEGTPFRAVDRVSYSVNQGEVVGIVGESGSGKSVSSLAIMGLIDYPGRVMADKLEFNGRDLKRISEKERRQLVGAEVAMIFQDPMTSLNPCYTVGYQIMEAIKVHQGGNKKTRIQRAIDLLTLVGIPDPASRLDVYPHQLSGGMSQRVMIAMAIACRPKLLIADEPTTALDVTIQAQIIELLLELQQKENMALVLITHDLALVAEAAHKIIVMYAGQVVETGDAKDIFRAPRHPYTQALLRALPEFAQDKARLASLPGVVPGKYDRPNGCLLNPRCPYATDKCRSEEPELNRVDGARQSKCHYPLDDAGEAYAMSTHEATTQQFLLQAIDLKKYYPVKKGLFAPERLVKALDGVSFTLERGKTLAVVGESGCGKSTLGRLLTMIEIPTGGELYYQGQDLLKPDATAQKLRRQKIQIVFQNPYGSLNPRKKVGQILEEPLQINTSLSKEQRREKALAMMAKVGLKTEHYDRYPHMFSGGQRQRIAIARGLMLDPDVVIADEPVSALDVSVRAQVLNLMMDLQQDMGLSYVFISHDLSVVEHIADEVMVMYLGRCVEKGSKDQIFNNPQHPYTQALLSATPRLNPDDRRERIKLTGRTAEPVESATGLRF</sequence>
<evidence type="ECO:0000256" key="4">
    <source>
        <dbReference type="ARBA" id="ARBA00022475"/>
    </source>
</evidence>
<accession>A0A485B7T1</accession>
<dbReference type="GO" id="GO:0015833">
    <property type="term" value="P:peptide transport"/>
    <property type="evidence" value="ECO:0007669"/>
    <property type="project" value="InterPro"/>
</dbReference>
<evidence type="ECO:0000256" key="8">
    <source>
        <dbReference type="ARBA" id="ARBA00038852"/>
    </source>
</evidence>
<dbReference type="InterPro" id="IPR013563">
    <property type="entry name" value="Oligopep_ABC_C"/>
</dbReference>
<evidence type="ECO:0000256" key="5">
    <source>
        <dbReference type="ARBA" id="ARBA00022741"/>
    </source>
</evidence>
<dbReference type="InterPro" id="IPR027417">
    <property type="entry name" value="P-loop_NTPase"/>
</dbReference>
<keyword evidence="5" id="KW-0547">Nucleotide-binding</keyword>
<evidence type="ECO:0000256" key="9">
    <source>
        <dbReference type="ARBA" id="ARBA00047356"/>
    </source>
</evidence>
<dbReference type="Pfam" id="PF00005">
    <property type="entry name" value="ABC_tran"/>
    <property type="match status" value="2"/>
</dbReference>
<comment type="similarity">
    <text evidence="2">Belongs to the ABC transporter superfamily.</text>
</comment>
<dbReference type="Pfam" id="PF08352">
    <property type="entry name" value="oligo_HPY"/>
    <property type="match status" value="2"/>
</dbReference>
<comment type="subcellular location">
    <subcellularLocation>
        <location evidence="1">Cell inner membrane</location>
        <topology evidence="1">Peripheral membrane protein</topology>
    </subcellularLocation>
</comment>
<protein>
    <recommendedName>
        <fullName evidence="8">ABC-type dipeptide transporter</fullName>
        <ecNumber evidence="8">7.4.2.9</ecNumber>
    </recommendedName>
</protein>
<dbReference type="CDD" id="cd03257">
    <property type="entry name" value="ABC_NikE_OppD_transporters"/>
    <property type="match status" value="2"/>
</dbReference>
<evidence type="ECO:0000313" key="12">
    <source>
        <dbReference type="Proteomes" id="UP000345637"/>
    </source>
</evidence>
<dbReference type="FunFam" id="3.40.50.300:FF:000016">
    <property type="entry name" value="Oligopeptide ABC transporter ATP-binding component"/>
    <property type="match status" value="2"/>
</dbReference>
<proteinExistence type="inferred from homology"/>
<dbReference type="EMBL" id="CAADJE010000024">
    <property type="protein sequence ID" value="VFS69807.1"/>
    <property type="molecule type" value="Genomic_DNA"/>
</dbReference>
<dbReference type="SMART" id="SM00382">
    <property type="entry name" value="AAA"/>
    <property type="match status" value="2"/>
</dbReference>
<evidence type="ECO:0000256" key="2">
    <source>
        <dbReference type="ARBA" id="ARBA00005417"/>
    </source>
</evidence>
<keyword evidence="6 11" id="KW-0067">ATP-binding</keyword>
<dbReference type="PANTHER" id="PTHR43297">
    <property type="entry name" value="OLIGOPEPTIDE TRANSPORT ATP-BINDING PROTEIN APPD"/>
    <property type="match status" value="1"/>
</dbReference>
<name>A0A485B7T1_RAOPL</name>
<organism evidence="11 12">
    <name type="scientific">Raoultella planticola</name>
    <name type="common">Klebsiella planticola</name>
    <dbReference type="NCBI Taxonomy" id="575"/>
    <lineage>
        <taxon>Bacteria</taxon>
        <taxon>Pseudomonadati</taxon>
        <taxon>Pseudomonadota</taxon>
        <taxon>Gammaproteobacteria</taxon>
        <taxon>Enterobacterales</taxon>
        <taxon>Enterobacteriaceae</taxon>
        <taxon>Klebsiella/Raoultella group</taxon>
        <taxon>Raoultella</taxon>
    </lineage>
</organism>
<dbReference type="SUPFAM" id="SSF52540">
    <property type="entry name" value="P-loop containing nucleoside triphosphate hydrolases"/>
    <property type="match status" value="2"/>
</dbReference>
<dbReference type="GO" id="GO:0016887">
    <property type="term" value="F:ATP hydrolysis activity"/>
    <property type="evidence" value="ECO:0007669"/>
    <property type="project" value="InterPro"/>
</dbReference>
<gene>
    <name evidence="11" type="primary">gsiA_21</name>
    <name evidence="11" type="ORF">NCTC12998_03650</name>
</gene>
<dbReference type="PROSITE" id="PS00211">
    <property type="entry name" value="ABC_TRANSPORTER_1"/>
    <property type="match status" value="2"/>
</dbReference>
<dbReference type="PROSITE" id="PS50893">
    <property type="entry name" value="ABC_TRANSPORTER_2"/>
    <property type="match status" value="2"/>
</dbReference>
<evidence type="ECO:0000256" key="6">
    <source>
        <dbReference type="ARBA" id="ARBA00022840"/>
    </source>
</evidence>
<dbReference type="NCBIfam" id="NF007739">
    <property type="entry name" value="PRK10419.1"/>
    <property type="match status" value="2"/>
</dbReference>